<dbReference type="RefSeq" id="WP_259097445.1">
    <property type="nucleotide sequence ID" value="NZ_CP130454.1"/>
</dbReference>
<dbReference type="PROSITE" id="PS51318">
    <property type="entry name" value="TAT"/>
    <property type="match status" value="1"/>
</dbReference>
<dbReference type="Gene3D" id="3.40.50.720">
    <property type="entry name" value="NAD(P)-binding Rossmann-like Domain"/>
    <property type="match status" value="1"/>
</dbReference>
<dbReference type="InterPro" id="IPR036291">
    <property type="entry name" value="NAD(P)-bd_dom_sf"/>
</dbReference>
<keyword evidence="3" id="KW-1185">Reference proteome</keyword>
<evidence type="ECO:0000313" key="3">
    <source>
        <dbReference type="Proteomes" id="UP001204798"/>
    </source>
</evidence>
<dbReference type="PANTHER" id="PTHR43818">
    <property type="entry name" value="BCDNA.GH03377"/>
    <property type="match status" value="1"/>
</dbReference>
<evidence type="ECO:0000259" key="1">
    <source>
        <dbReference type="Pfam" id="PF01408"/>
    </source>
</evidence>
<dbReference type="InterPro" id="IPR050463">
    <property type="entry name" value="Gfo/Idh/MocA_oxidrdct_glycsds"/>
</dbReference>
<dbReference type="Pfam" id="PF01408">
    <property type="entry name" value="GFO_IDH_MocA"/>
    <property type="match status" value="1"/>
</dbReference>
<dbReference type="SUPFAM" id="SSF51735">
    <property type="entry name" value="NAD(P)-binding Rossmann-fold domains"/>
    <property type="match status" value="1"/>
</dbReference>
<proteinExistence type="predicted"/>
<feature type="domain" description="Gfo/Idh/MocA-like oxidoreductase N-terminal" evidence="1">
    <location>
        <begin position="34"/>
        <end position="157"/>
    </location>
</feature>
<dbReference type="InterPro" id="IPR000683">
    <property type="entry name" value="Gfo/Idh/MocA-like_OxRdtase_N"/>
</dbReference>
<name>A0ABT2EQ52_9BACT</name>
<dbReference type="InterPro" id="IPR019546">
    <property type="entry name" value="TAT_signal_bac_arc"/>
</dbReference>
<comment type="caution">
    <text evidence="2">The sequence shown here is derived from an EMBL/GenBank/DDBJ whole genome shotgun (WGS) entry which is preliminary data.</text>
</comment>
<dbReference type="SUPFAM" id="SSF55347">
    <property type="entry name" value="Glyceraldehyde-3-phosphate dehydrogenase-like, C-terminal domain"/>
    <property type="match status" value="1"/>
</dbReference>
<gene>
    <name evidence="2" type="ORF">M2350_002488</name>
</gene>
<dbReference type="Proteomes" id="UP001204798">
    <property type="component" value="Unassembled WGS sequence"/>
</dbReference>
<dbReference type="PANTHER" id="PTHR43818:SF5">
    <property type="entry name" value="OXIDOREDUCTASE FAMILY PROTEIN"/>
    <property type="match status" value="1"/>
</dbReference>
<protein>
    <submittedName>
        <fullName evidence="2">Dehydrogenase</fullName>
    </submittedName>
</protein>
<dbReference type="EMBL" id="JANUCP010000004">
    <property type="protein sequence ID" value="MCS3920071.1"/>
    <property type="molecule type" value="Genomic_DNA"/>
</dbReference>
<accession>A0ABT2EQ52</accession>
<sequence length="423" mass="46528">MKEGKLTRRGFVKAATVAALSVPTIIVNSQPKTFRVALIGCGGRGRGAVRDIHEAAKLLGVEIRMVAFGDWFRERALAAAKEYGVPPERCFGGPTAYREVLDTDADIVMIAAAHAFHPIFVEAAVKAGKHIFIEKPIAIDPPGCRRALAAAEESEQKGLTVVVGTQLRHHWDCILTHQAVAVEGALGRLYAGRVGHCGGHEGSVKPINPQTADDLIRTWKDWNCLCGERALLGDLIHQIDFACWFVGRPPVSAVAFGFRARRPAGDQYDFFSIDYDFGDGIHIHAMCRHIDGCWNWVGHDFVYEKGRTNGSDFPKPQNSPIPPDVPRAKSPYVQEQVHLLYSLLKGKPLNQLRNLVLSTAAAVMGRLSAYTGQMVTWDEIMVDPNKNPALYNWRMRPTPEDFEQGTVEMPQEGVVPVPGVPAK</sequence>
<dbReference type="InterPro" id="IPR006311">
    <property type="entry name" value="TAT_signal"/>
</dbReference>
<evidence type="ECO:0000313" key="2">
    <source>
        <dbReference type="EMBL" id="MCS3920071.1"/>
    </source>
</evidence>
<organism evidence="2 3">
    <name type="scientific">Candidatus Fervidibacter sacchari</name>
    <dbReference type="NCBI Taxonomy" id="1448929"/>
    <lineage>
        <taxon>Bacteria</taxon>
        <taxon>Candidatus Fervidibacterota</taxon>
        <taxon>Candidatus Fervidibacter</taxon>
    </lineage>
</organism>
<dbReference type="Gene3D" id="3.30.360.10">
    <property type="entry name" value="Dihydrodipicolinate Reductase, domain 2"/>
    <property type="match status" value="1"/>
</dbReference>
<reference evidence="2 3" key="1">
    <citation type="submission" date="2022-08" db="EMBL/GenBank/DDBJ databases">
        <title>Bacterial and archaeal communities from various locations to study Microbial Dark Matter (Phase II).</title>
        <authorList>
            <person name="Stepanauskas R."/>
        </authorList>
    </citation>
    <scope>NUCLEOTIDE SEQUENCE [LARGE SCALE GENOMIC DNA]</scope>
    <source>
        <strain evidence="2 3">PD1</strain>
    </source>
</reference>
<dbReference type="NCBIfam" id="TIGR01409">
    <property type="entry name" value="TAT_signal_seq"/>
    <property type="match status" value="1"/>
</dbReference>